<dbReference type="Proteomes" id="UP000235392">
    <property type="component" value="Unassembled WGS sequence"/>
</dbReference>
<sequence length="134" mass="15345">MKVDGIAILTVLVSTLLSFVVPGIFFFMPEDWKVIEEGDPAPPLLKDGWSPGESFKVDPQDYCHTFTMNDEALPLKITINKQIREIEVHNDGQIALTYHVRDSSESKMKLLEETINPGAHHFFWADEPTFWVKR</sequence>
<dbReference type="AlphaFoldDB" id="A0A2N5UJ13"/>
<organism evidence="2 3">
    <name type="scientific">Puccinia coronata f. sp. avenae</name>
    <dbReference type="NCBI Taxonomy" id="200324"/>
    <lineage>
        <taxon>Eukaryota</taxon>
        <taxon>Fungi</taxon>
        <taxon>Dikarya</taxon>
        <taxon>Basidiomycota</taxon>
        <taxon>Pucciniomycotina</taxon>
        <taxon>Pucciniomycetes</taxon>
        <taxon>Pucciniales</taxon>
        <taxon>Pucciniaceae</taxon>
        <taxon>Puccinia</taxon>
    </lineage>
</organism>
<gene>
    <name evidence="2" type="ORF">PCASD_11286</name>
</gene>
<keyword evidence="1" id="KW-0472">Membrane</keyword>
<protein>
    <submittedName>
        <fullName evidence="2">Uncharacterized protein</fullName>
    </submittedName>
</protein>
<proteinExistence type="predicted"/>
<comment type="caution">
    <text evidence="2">The sequence shown here is derived from an EMBL/GenBank/DDBJ whole genome shotgun (WGS) entry which is preliminary data.</text>
</comment>
<evidence type="ECO:0000313" key="2">
    <source>
        <dbReference type="EMBL" id="PLW37738.1"/>
    </source>
</evidence>
<keyword evidence="1" id="KW-0812">Transmembrane</keyword>
<accession>A0A2N5UJ13</accession>
<reference evidence="2 3" key="1">
    <citation type="submission" date="2017-11" db="EMBL/GenBank/DDBJ databases">
        <title>De novo assembly and phasing of dikaryotic genomes from two isolates of Puccinia coronata f. sp. avenae, the causal agent of oat crown rust.</title>
        <authorList>
            <person name="Miller M.E."/>
            <person name="Zhang Y."/>
            <person name="Omidvar V."/>
            <person name="Sperschneider J."/>
            <person name="Schwessinger B."/>
            <person name="Raley C."/>
            <person name="Palmer J.M."/>
            <person name="Garnica D."/>
            <person name="Upadhyaya N."/>
            <person name="Rathjen J."/>
            <person name="Taylor J.M."/>
            <person name="Park R.F."/>
            <person name="Dodds P.N."/>
            <person name="Hirsch C.D."/>
            <person name="Kianian S.F."/>
            <person name="Figueroa M."/>
        </authorList>
    </citation>
    <scope>NUCLEOTIDE SEQUENCE [LARGE SCALE GENOMIC DNA]</scope>
    <source>
        <strain evidence="2">12SD80</strain>
    </source>
</reference>
<keyword evidence="1" id="KW-1133">Transmembrane helix</keyword>
<evidence type="ECO:0000256" key="1">
    <source>
        <dbReference type="SAM" id="Phobius"/>
    </source>
</evidence>
<name>A0A2N5UJ13_9BASI</name>
<dbReference type="EMBL" id="PGCI01000138">
    <property type="protein sequence ID" value="PLW37738.1"/>
    <property type="molecule type" value="Genomic_DNA"/>
</dbReference>
<feature type="transmembrane region" description="Helical" evidence="1">
    <location>
        <begin position="6"/>
        <end position="27"/>
    </location>
</feature>
<evidence type="ECO:0000313" key="3">
    <source>
        <dbReference type="Proteomes" id="UP000235392"/>
    </source>
</evidence>